<evidence type="ECO:0000313" key="4">
    <source>
        <dbReference type="Proteomes" id="UP000266723"/>
    </source>
</evidence>
<evidence type="ECO:0000313" key="2">
    <source>
        <dbReference type="EMBL" id="KAF2591657.1"/>
    </source>
</evidence>
<dbReference type="AlphaFoldDB" id="A0A8S9KD76"/>
<reference evidence="3" key="2">
    <citation type="submission" date="2019-12" db="EMBL/GenBank/DDBJ databases">
        <authorList>
            <person name="Studholme D.J."/>
            <person name="Sarris P."/>
        </authorList>
    </citation>
    <scope>NUCLEOTIDE SEQUENCE</scope>
    <source>
        <strain evidence="3">PFS-1207/04</strain>
        <tissue evidence="3">Leaf</tissue>
    </source>
</reference>
<reference evidence="3 4" key="3">
    <citation type="journal article" date="2020" name="BMC Genomics">
        <title>Intraspecific diversification of the crop wild relative Brassica cretica Lam. using demographic model selection.</title>
        <authorList>
            <person name="Kioukis A."/>
            <person name="Michalopoulou V.A."/>
            <person name="Briers L."/>
            <person name="Pirintsos S."/>
            <person name="Studholme D.J."/>
            <person name="Pavlidis P."/>
            <person name="Sarris P.F."/>
        </authorList>
    </citation>
    <scope>NUCLEOTIDE SEQUENCE [LARGE SCALE GENOMIC DNA]</scope>
    <source>
        <strain evidence="4">cv. PFS-1207/04</strain>
        <strain evidence="3">PFS-1207/04</strain>
    </source>
</reference>
<name>A0A8S9KD76_BRACR</name>
<protein>
    <recommendedName>
        <fullName evidence="1">Arabidopsis retrotransposon Orf1 C-terminal domain-containing protein</fullName>
    </recommendedName>
</protein>
<accession>A0A8S9KD76</accession>
<feature type="domain" description="Arabidopsis retrotransposon Orf1 C-terminal" evidence="1">
    <location>
        <begin position="42"/>
        <end position="143"/>
    </location>
</feature>
<reference evidence="2" key="1">
    <citation type="submission" date="2019-12" db="EMBL/GenBank/DDBJ databases">
        <title>Genome sequencing and annotation of Brassica cretica.</title>
        <authorList>
            <person name="Studholme D.J."/>
            <person name="Sarris P.F."/>
        </authorList>
    </citation>
    <scope>NUCLEOTIDE SEQUENCE</scope>
    <source>
        <strain evidence="2">PFS-102/07</strain>
        <tissue evidence="2">Leaf</tissue>
    </source>
</reference>
<dbReference type="Proteomes" id="UP000266723">
    <property type="component" value="Unassembled WGS sequence"/>
</dbReference>
<dbReference type="EMBL" id="QGKY02000190">
    <property type="protein sequence ID" value="KAF2591657.1"/>
    <property type="molecule type" value="Genomic_DNA"/>
</dbReference>
<evidence type="ECO:0000313" key="3">
    <source>
        <dbReference type="EMBL" id="KAF3497833.1"/>
    </source>
</evidence>
<gene>
    <name evidence="3" type="ORF">DY000_02052592</name>
    <name evidence="2" type="ORF">F2Q70_00038390</name>
</gene>
<dbReference type="EMBL" id="QGKV02002055">
    <property type="protein sequence ID" value="KAF3497833.1"/>
    <property type="molecule type" value="Genomic_DNA"/>
</dbReference>
<evidence type="ECO:0000259" key="1">
    <source>
        <dbReference type="Pfam" id="PF03078"/>
    </source>
</evidence>
<proteinExistence type="predicted"/>
<sequence length="165" mass="18329">MSPRKMCDCFGRLSDPTPPLECCLFQAPTSMLSLGWSVSSCHLGHYRDWAWYTSDSRPKVGIGGLITPLLQFMNVPLGKDAAGPRFIDGTYLRIATYFSGMYGNNYVYHYYLKGKPFEVVLPNKNLTSLERPGAISFNISQEGFLGEHGSLGPIATKEKECSDET</sequence>
<dbReference type="OrthoDB" id="1135390at2759"/>
<dbReference type="InterPro" id="IPR004312">
    <property type="entry name" value="ATHILA_Orf1_C"/>
</dbReference>
<organism evidence="2">
    <name type="scientific">Brassica cretica</name>
    <name type="common">Mustard</name>
    <dbReference type="NCBI Taxonomy" id="69181"/>
    <lineage>
        <taxon>Eukaryota</taxon>
        <taxon>Viridiplantae</taxon>
        <taxon>Streptophyta</taxon>
        <taxon>Embryophyta</taxon>
        <taxon>Tracheophyta</taxon>
        <taxon>Spermatophyta</taxon>
        <taxon>Magnoliopsida</taxon>
        <taxon>eudicotyledons</taxon>
        <taxon>Gunneridae</taxon>
        <taxon>Pentapetalae</taxon>
        <taxon>rosids</taxon>
        <taxon>malvids</taxon>
        <taxon>Brassicales</taxon>
        <taxon>Brassicaceae</taxon>
        <taxon>Brassiceae</taxon>
        <taxon>Brassica</taxon>
    </lineage>
</organism>
<keyword evidence="4" id="KW-1185">Reference proteome</keyword>
<comment type="caution">
    <text evidence="2">The sequence shown here is derived from an EMBL/GenBank/DDBJ whole genome shotgun (WGS) entry which is preliminary data.</text>
</comment>
<dbReference type="Pfam" id="PF03078">
    <property type="entry name" value="ATHILA"/>
    <property type="match status" value="1"/>
</dbReference>